<sequence>MNWSRLDPAAAYKDDLQFDLEQPPAKTSSLSMATYKSMFLFDPVDELARPTTKELSISDGIAPSAPVAISNRRCLDRIQTDCANGNGSVDVHGCVHGCVDNGCTNDCYADHPPGFPGWVGKPTSKSLADKRVVLYKTEICRTFEETGACKYGIKCQFAHHHNELRPAPRHPRYKTEICKTYWERGTCPYGKRCCFIHNESLSDVKSSTSLSSIPINSASTLRGFEMSMSKESIPFSASPARESRLLSRLEKLSTSPVFGLSESWSDSKLRPSSHLSRDQTSCLHGDDAFMDDLQRQQHLSEDILRLVDE</sequence>
<name>A0A2H9TIW3_9FUNG</name>
<accession>A0A2H9TIW3</accession>
<gene>
    <name evidence="8" type="ORF">PSACC_02489</name>
</gene>
<evidence type="ECO:0000259" key="7">
    <source>
        <dbReference type="PROSITE" id="PS50103"/>
    </source>
</evidence>
<evidence type="ECO:0000313" key="8">
    <source>
        <dbReference type="EMBL" id="PJF17699.1"/>
    </source>
</evidence>
<evidence type="ECO:0000256" key="5">
    <source>
        <dbReference type="PROSITE-ProRule" id="PRU00723"/>
    </source>
</evidence>
<evidence type="ECO:0000256" key="6">
    <source>
        <dbReference type="SAM" id="MobiDB-lite"/>
    </source>
</evidence>
<evidence type="ECO:0000313" key="9">
    <source>
        <dbReference type="Proteomes" id="UP000240830"/>
    </source>
</evidence>
<evidence type="ECO:0000256" key="4">
    <source>
        <dbReference type="ARBA" id="ARBA00022833"/>
    </source>
</evidence>
<evidence type="ECO:0000256" key="2">
    <source>
        <dbReference type="ARBA" id="ARBA00022737"/>
    </source>
</evidence>
<evidence type="ECO:0000256" key="3">
    <source>
        <dbReference type="ARBA" id="ARBA00022771"/>
    </source>
</evidence>
<protein>
    <recommendedName>
        <fullName evidence="7">C3H1-type domain-containing protein</fullName>
    </recommendedName>
</protein>
<dbReference type="SUPFAM" id="SSF90229">
    <property type="entry name" value="CCCH zinc finger"/>
    <property type="match status" value="2"/>
</dbReference>
<dbReference type="GO" id="GO:0003729">
    <property type="term" value="F:mRNA binding"/>
    <property type="evidence" value="ECO:0007669"/>
    <property type="project" value="InterPro"/>
</dbReference>
<dbReference type="InterPro" id="IPR045877">
    <property type="entry name" value="ZFP36-like"/>
</dbReference>
<dbReference type="STRING" id="1246581.A0A2H9TIW3"/>
<dbReference type="SMART" id="SM00356">
    <property type="entry name" value="ZnF_C3H1"/>
    <property type="match status" value="2"/>
</dbReference>
<dbReference type="FunFam" id="4.10.1000.10:FF:000001">
    <property type="entry name" value="zinc finger CCCH domain-containing protein 15-like"/>
    <property type="match status" value="1"/>
</dbReference>
<keyword evidence="9" id="KW-1185">Reference proteome</keyword>
<dbReference type="GO" id="GO:0008270">
    <property type="term" value="F:zinc ion binding"/>
    <property type="evidence" value="ECO:0007669"/>
    <property type="project" value="UniProtKB-KW"/>
</dbReference>
<keyword evidence="3 5" id="KW-0863">Zinc-finger</keyword>
<dbReference type="FunFam" id="4.10.1000.10:FF:000002">
    <property type="entry name" value="Zinc finger protein 36, C3H1 type-like 1"/>
    <property type="match status" value="1"/>
</dbReference>
<dbReference type="InterPro" id="IPR036855">
    <property type="entry name" value="Znf_CCCH_sf"/>
</dbReference>
<dbReference type="Pfam" id="PF00642">
    <property type="entry name" value="zf-CCCH"/>
    <property type="match status" value="2"/>
</dbReference>
<evidence type="ECO:0000256" key="1">
    <source>
        <dbReference type="ARBA" id="ARBA00022723"/>
    </source>
</evidence>
<dbReference type="AlphaFoldDB" id="A0A2H9TIW3"/>
<proteinExistence type="predicted"/>
<keyword evidence="1 5" id="KW-0479">Metal-binding</keyword>
<organism evidence="8 9">
    <name type="scientific">Paramicrosporidium saccamoebae</name>
    <dbReference type="NCBI Taxonomy" id="1246581"/>
    <lineage>
        <taxon>Eukaryota</taxon>
        <taxon>Fungi</taxon>
        <taxon>Fungi incertae sedis</taxon>
        <taxon>Cryptomycota</taxon>
        <taxon>Cryptomycota incertae sedis</taxon>
        <taxon>Paramicrosporidium</taxon>
    </lineage>
</organism>
<keyword evidence="4 5" id="KW-0862">Zinc</keyword>
<dbReference type="Gene3D" id="4.10.1000.10">
    <property type="entry name" value="Zinc finger, CCCH-type"/>
    <property type="match status" value="2"/>
</dbReference>
<dbReference type="InterPro" id="IPR000571">
    <property type="entry name" value="Znf_CCCH"/>
</dbReference>
<feature type="domain" description="C3H1-type" evidence="7">
    <location>
        <begin position="134"/>
        <end position="162"/>
    </location>
</feature>
<dbReference type="PROSITE" id="PS50103">
    <property type="entry name" value="ZF_C3H1"/>
    <property type="match status" value="2"/>
</dbReference>
<dbReference type="EMBL" id="MTSL01000166">
    <property type="protein sequence ID" value="PJF17699.1"/>
    <property type="molecule type" value="Genomic_DNA"/>
</dbReference>
<dbReference type="PANTHER" id="PTHR12547">
    <property type="entry name" value="CCCH ZINC FINGER/TIS11-RELATED"/>
    <property type="match status" value="1"/>
</dbReference>
<dbReference type="OrthoDB" id="410307at2759"/>
<reference evidence="8 9" key="1">
    <citation type="submission" date="2016-10" db="EMBL/GenBank/DDBJ databases">
        <title>The genome of Paramicrosporidium saccamoebae is the missing link in understanding Cryptomycota and Microsporidia evolution.</title>
        <authorList>
            <person name="Quandt C.A."/>
            <person name="Beaudet D."/>
            <person name="Corsaro D."/>
            <person name="Michel R."/>
            <person name="Corradi N."/>
            <person name="James T."/>
        </authorList>
    </citation>
    <scope>NUCLEOTIDE SEQUENCE [LARGE SCALE GENOMIC DNA]</scope>
    <source>
        <strain evidence="8 9">KSL3</strain>
    </source>
</reference>
<feature type="domain" description="C3H1-type" evidence="7">
    <location>
        <begin position="172"/>
        <end position="200"/>
    </location>
</feature>
<dbReference type="Proteomes" id="UP000240830">
    <property type="component" value="Unassembled WGS sequence"/>
</dbReference>
<feature type="zinc finger region" description="C3H1-type" evidence="5">
    <location>
        <begin position="134"/>
        <end position="162"/>
    </location>
</feature>
<comment type="caution">
    <text evidence="8">The sequence shown here is derived from an EMBL/GenBank/DDBJ whole genome shotgun (WGS) entry which is preliminary data.</text>
</comment>
<dbReference type="PANTHER" id="PTHR12547:SF18">
    <property type="entry name" value="PROTEIN TIS11"/>
    <property type="match status" value="1"/>
</dbReference>
<feature type="zinc finger region" description="C3H1-type" evidence="5">
    <location>
        <begin position="172"/>
        <end position="200"/>
    </location>
</feature>
<feature type="region of interest" description="Disordered" evidence="6">
    <location>
        <begin position="259"/>
        <end position="278"/>
    </location>
</feature>
<keyword evidence="2" id="KW-0677">Repeat</keyword>